<dbReference type="PANTHER" id="PTHR30146">
    <property type="entry name" value="LACI-RELATED TRANSCRIPTIONAL REPRESSOR"/>
    <property type="match status" value="1"/>
</dbReference>
<name>A0A3N4AAS3_9MICC</name>
<dbReference type="Pfam" id="PF00532">
    <property type="entry name" value="Peripla_BP_1"/>
    <property type="match status" value="1"/>
</dbReference>
<evidence type="ECO:0000256" key="2">
    <source>
        <dbReference type="ARBA" id="ARBA00023015"/>
    </source>
</evidence>
<dbReference type="SUPFAM" id="SSF53822">
    <property type="entry name" value="Periplasmic binding protein-like I"/>
    <property type="match status" value="1"/>
</dbReference>
<dbReference type="AlphaFoldDB" id="A0A3N4AAS3"/>
<feature type="domain" description="HTH lacI-type" evidence="6">
    <location>
        <begin position="54"/>
        <end position="108"/>
    </location>
</feature>
<dbReference type="PANTHER" id="PTHR30146:SF148">
    <property type="entry name" value="HTH-TYPE TRANSCRIPTIONAL REPRESSOR PURR-RELATED"/>
    <property type="match status" value="1"/>
</dbReference>
<dbReference type="SUPFAM" id="SSF47413">
    <property type="entry name" value="lambda repressor-like DNA-binding domains"/>
    <property type="match status" value="1"/>
</dbReference>
<keyword evidence="8" id="KW-1185">Reference proteome</keyword>
<keyword evidence="1" id="KW-0678">Repressor</keyword>
<evidence type="ECO:0000256" key="1">
    <source>
        <dbReference type="ARBA" id="ARBA00022491"/>
    </source>
</evidence>
<dbReference type="Gene3D" id="1.10.260.40">
    <property type="entry name" value="lambda repressor-like DNA-binding domains"/>
    <property type="match status" value="1"/>
</dbReference>
<evidence type="ECO:0000313" key="8">
    <source>
        <dbReference type="Proteomes" id="UP000270616"/>
    </source>
</evidence>
<dbReference type="Proteomes" id="UP000270616">
    <property type="component" value="Unassembled WGS sequence"/>
</dbReference>
<dbReference type="SMART" id="SM00354">
    <property type="entry name" value="HTH_LACI"/>
    <property type="match status" value="1"/>
</dbReference>
<dbReference type="GO" id="GO:0003700">
    <property type="term" value="F:DNA-binding transcription factor activity"/>
    <property type="evidence" value="ECO:0007669"/>
    <property type="project" value="TreeGrafter"/>
</dbReference>
<evidence type="ECO:0000256" key="3">
    <source>
        <dbReference type="ARBA" id="ARBA00023125"/>
    </source>
</evidence>
<evidence type="ECO:0000256" key="4">
    <source>
        <dbReference type="ARBA" id="ARBA00023163"/>
    </source>
</evidence>
<evidence type="ECO:0000313" key="7">
    <source>
        <dbReference type="EMBL" id="ROZ62825.1"/>
    </source>
</evidence>
<dbReference type="InterPro" id="IPR028082">
    <property type="entry name" value="Peripla_BP_I"/>
</dbReference>
<dbReference type="GO" id="GO:0000976">
    <property type="term" value="F:transcription cis-regulatory region binding"/>
    <property type="evidence" value="ECO:0007669"/>
    <property type="project" value="TreeGrafter"/>
</dbReference>
<dbReference type="InterPro" id="IPR010982">
    <property type="entry name" value="Lambda_DNA-bd_dom_sf"/>
</dbReference>
<dbReference type="PROSITE" id="PS50932">
    <property type="entry name" value="HTH_LACI_2"/>
    <property type="match status" value="1"/>
</dbReference>
<keyword evidence="2" id="KW-0805">Transcription regulation</keyword>
<gene>
    <name evidence="7" type="ORF">EDL96_08600</name>
</gene>
<dbReference type="InterPro" id="IPR001761">
    <property type="entry name" value="Peripla_BP/Lac1_sug-bd_dom"/>
</dbReference>
<proteinExistence type="predicted"/>
<accession>A0A3N4AAS3</accession>
<dbReference type="InterPro" id="IPR000843">
    <property type="entry name" value="HTH_LacI"/>
</dbReference>
<feature type="region of interest" description="Disordered" evidence="5">
    <location>
        <begin position="1"/>
        <end position="20"/>
    </location>
</feature>
<keyword evidence="3" id="KW-0238">DNA-binding</keyword>
<protein>
    <submittedName>
        <fullName evidence="7">LacI family transcriptional regulator</fullName>
    </submittedName>
</protein>
<keyword evidence="4" id="KW-0804">Transcription</keyword>
<organism evidence="7 8">
    <name type="scientific">Kocuria soli</name>
    <dbReference type="NCBI Taxonomy" id="2485125"/>
    <lineage>
        <taxon>Bacteria</taxon>
        <taxon>Bacillati</taxon>
        <taxon>Actinomycetota</taxon>
        <taxon>Actinomycetes</taxon>
        <taxon>Micrococcales</taxon>
        <taxon>Micrococcaceae</taxon>
        <taxon>Kocuria</taxon>
    </lineage>
</organism>
<reference evidence="7 8" key="1">
    <citation type="submission" date="2018-10" db="EMBL/GenBank/DDBJ databases">
        <title>Kocuria sp. M5W7-7, whole genome shotgun sequence.</title>
        <authorList>
            <person name="Tuo L."/>
        </authorList>
    </citation>
    <scope>NUCLEOTIDE SEQUENCE [LARGE SCALE GENOMIC DNA]</scope>
    <source>
        <strain evidence="7 8">M5W7-7</strain>
    </source>
</reference>
<evidence type="ECO:0000256" key="5">
    <source>
        <dbReference type="SAM" id="MobiDB-lite"/>
    </source>
</evidence>
<dbReference type="PROSITE" id="PS00356">
    <property type="entry name" value="HTH_LACI_1"/>
    <property type="match status" value="1"/>
</dbReference>
<sequence>MGRGGVVWASSHDSGRGNRRRWKVPRAEAEWYGPHWKRFQWRFVRSGEGHMSRTTIKDVAAEAGVSLGTASRALSGNGSIAAPTRERVLAAARRLNFVPNAQAGSLRSERTRTIGLLIPDIRNPFFAELAHVVERSARSEGLSVMLCSADEDPQQMHDYATVLRRQRVDGIIVAPFSTARDSLRELQGSGTPLVFLDRTIPGMGVPAVVSDTRDAIADAVRYLVDQGAHRIGYISGPSETTTGVERLAEFRAAAAASGVDIEIAHGDFQEHSGRLGMRSLLARGVDGVLASDSLMTIGAFKECRAAGVKPAQDLPFVGFDDIAPFALLQPSLPLICQDLHSMGAAAVQMLLTQLGGVTSSQELRLEAHLKLPSGSEADSAQPIDPHHHES</sequence>
<dbReference type="EMBL" id="RKMF01000010">
    <property type="protein sequence ID" value="ROZ62825.1"/>
    <property type="molecule type" value="Genomic_DNA"/>
</dbReference>
<comment type="caution">
    <text evidence="7">The sequence shown here is derived from an EMBL/GenBank/DDBJ whole genome shotgun (WGS) entry which is preliminary data.</text>
</comment>
<dbReference type="Gene3D" id="3.40.50.2300">
    <property type="match status" value="2"/>
</dbReference>
<dbReference type="Pfam" id="PF00356">
    <property type="entry name" value="LacI"/>
    <property type="match status" value="1"/>
</dbReference>
<evidence type="ECO:0000259" key="6">
    <source>
        <dbReference type="PROSITE" id="PS50932"/>
    </source>
</evidence>
<dbReference type="CDD" id="cd01392">
    <property type="entry name" value="HTH_LacI"/>
    <property type="match status" value="1"/>
</dbReference>
<feature type="region of interest" description="Disordered" evidence="5">
    <location>
        <begin position="371"/>
        <end position="390"/>
    </location>
</feature>